<comment type="similarity">
    <text evidence="2 10 11">Belongs to the universal ribosomal protein uL22 family.</text>
</comment>
<reference evidence="14" key="1">
    <citation type="submission" date="2020-11" db="EMBL/GenBank/DDBJ databases">
        <title>Sequencing the genomes of 1000 actinobacteria strains.</title>
        <authorList>
            <person name="Klenk H.-P."/>
        </authorList>
    </citation>
    <scope>NUCLEOTIDE SEQUENCE</scope>
    <source>
        <strain evidence="14">DSM 45356</strain>
    </source>
</reference>
<comment type="caution">
    <text evidence="14">The sequence shown here is derived from an EMBL/GenBank/DDBJ whole genome shotgun (WGS) entry which is preliminary data.</text>
</comment>
<comment type="subunit">
    <text evidence="3 10 12">Part of the 50S ribosomal subunit.</text>
</comment>
<dbReference type="NCBIfam" id="TIGR01044">
    <property type="entry name" value="rplV_bact"/>
    <property type="match status" value="1"/>
</dbReference>
<evidence type="ECO:0000256" key="12">
    <source>
        <dbReference type="RuleBase" id="RU004006"/>
    </source>
</evidence>
<dbReference type="PROSITE" id="PS00464">
    <property type="entry name" value="RIBOSOMAL_L22"/>
    <property type="match status" value="1"/>
</dbReference>
<dbReference type="InterPro" id="IPR018260">
    <property type="entry name" value="Ribosomal_uL22_CS"/>
</dbReference>
<dbReference type="InterPro" id="IPR001063">
    <property type="entry name" value="Ribosomal_uL22"/>
</dbReference>
<comment type="function">
    <text evidence="1 10">The globular domain of the protein is located near the polypeptide exit tunnel on the outside of the subunit, while an extended beta-hairpin is found that lines the wall of the exit tunnel in the center of the 70S ribosome.</text>
</comment>
<dbReference type="GO" id="GO:0003735">
    <property type="term" value="F:structural constituent of ribosome"/>
    <property type="evidence" value="ECO:0007669"/>
    <property type="project" value="InterPro"/>
</dbReference>
<evidence type="ECO:0000256" key="8">
    <source>
        <dbReference type="ARBA" id="ARBA00025084"/>
    </source>
</evidence>
<evidence type="ECO:0000256" key="13">
    <source>
        <dbReference type="RuleBase" id="RU004008"/>
    </source>
</evidence>
<evidence type="ECO:0000256" key="10">
    <source>
        <dbReference type="HAMAP-Rule" id="MF_01331"/>
    </source>
</evidence>
<dbReference type="InterPro" id="IPR047867">
    <property type="entry name" value="Ribosomal_uL22_bac/org-type"/>
</dbReference>
<dbReference type="PANTHER" id="PTHR13501:SF8">
    <property type="entry name" value="LARGE RIBOSOMAL SUBUNIT PROTEIN UL22M"/>
    <property type="match status" value="1"/>
</dbReference>
<dbReference type="Pfam" id="PF00237">
    <property type="entry name" value="Ribosomal_L22"/>
    <property type="match status" value="1"/>
</dbReference>
<keyword evidence="15" id="KW-1185">Reference proteome</keyword>
<evidence type="ECO:0000256" key="4">
    <source>
        <dbReference type="ARBA" id="ARBA00022730"/>
    </source>
</evidence>
<evidence type="ECO:0000313" key="15">
    <source>
        <dbReference type="Proteomes" id="UP000622552"/>
    </source>
</evidence>
<dbReference type="PANTHER" id="PTHR13501">
    <property type="entry name" value="CHLOROPLAST 50S RIBOSOMAL PROTEIN L22-RELATED"/>
    <property type="match status" value="1"/>
</dbReference>
<dbReference type="GO" id="GO:0006412">
    <property type="term" value="P:translation"/>
    <property type="evidence" value="ECO:0007669"/>
    <property type="project" value="UniProtKB-UniRule"/>
</dbReference>
<evidence type="ECO:0000256" key="1">
    <source>
        <dbReference type="ARBA" id="ARBA00003478"/>
    </source>
</evidence>
<sequence length="120" mass="12976">MINLVRGLPANRALTVLKFAPQAASEPIYKVLASAIANAENNERLDPDSLLVAEAFVDEGPTLKRFRPRAQGRAYRIRKRTCHITIVVESVQAAAPRTVKKAAKAAEAAPAVEAEKESAE</sequence>
<evidence type="ECO:0000256" key="5">
    <source>
        <dbReference type="ARBA" id="ARBA00022884"/>
    </source>
</evidence>
<comment type="function">
    <text evidence="8">This protein binds specifically to 23S rRNA; its binding is stimulated by other ribosomal proteins, e.g. L4, L17, and L20. It is important during the early stages of 50S assembly. It makes multiple contacts with different domains of the 23S rRNA in the assembled 50S subunit and ribosome.</text>
</comment>
<keyword evidence="7 10" id="KW-0687">Ribonucleoprotein</keyword>
<dbReference type="GO" id="GO:0019843">
    <property type="term" value="F:rRNA binding"/>
    <property type="evidence" value="ECO:0007669"/>
    <property type="project" value="UniProtKB-UniRule"/>
</dbReference>
<dbReference type="InterPro" id="IPR036394">
    <property type="entry name" value="Ribosomal_uL22_sf"/>
</dbReference>
<gene>
    <name evidence="10" type="primary">rplV</name>
    <name evidence="14" type="ORF">IW245_006277</name>
</gene>
<evidence type="ECO:0000256" key="6">
    <source>
        <dbReference type="ARBA" id="ARBA00022980"/>
    </source>
</evidence>
<dbReference type="Gene3D" id="3.90.470.10">
    <property type="entry name" value="Ribosomal protein L22/L17"/>
    <property type="match status" value="1"/>
</dbReference>
<evidence type="ECO:0000256" key="2">
    <source>
        <dbReference type="ARBA" id="ARBA00009451"/>
    </source>
</evidence>
<dbReference type="EMBL" id="JADOUF010000001">
    <property type="protein sequence ID" value="MBG6140083.1"/>
    <property type="molecule type" value="Genomic_DNA"/>
</dbReference>
<evidence type="ECO:0000256" key="7">
    <source>
        <dbReference type="ARBA" id="ARBA00023274"/>
    </source>
</evidence>
<dbReference type="InterPro" id="IPR005727">
    <property type="entry name" value="Ribosomal_uL22_bac/chlpt-type"/>
</dbReference>
<dbReference type="HAMAP" id="MF_01331_B">
    <property type="entry name" value="Ribosomal_uL22_B"/>
    <property type="match status" value="1"/>
</dbReference>
<evidence type="ECO:0000256" key="9">
    <source>
        <dbReference type="ARBA" id="ARBA00035207"/>
    </source>
</evidence>
<keyword evidence="5 10" id="KW-0694">RNA-binding</keyword>
<name>A0A8J7GZE5_9ACTN</name>
<dbReference type="CDD" id="cd00336">
    <property type="entry name" value="Ribosomal_L22"/>
    <property type="match status" value="1"/>
</dbReference>
<dbReference type="AlphaFoldDB" id="A0A8J7GZE5"/>
<evidence type="ECO:0000313" key="14">
    <source>
        <dbReference type="EMBL" id="MBG6140083.1"/>
    </source>
</evidence>
<evidence type="ECO:0000256" key="3">
    <source>
        <dbReference type="ARBA" id="ARBA00011838"/>
    </source>
</evidence>
<dbReference type="Proteomes" id="UP000622552">
    <property type="component" value="Unassembled WGS sequence"/>
</dbReference>
<comment type="function">
    <text evidence="10 13">This protein binds specifically to 23S rRNA; its binding is stimulated by other ribosomal proteins, e.g., L4, L17, and L20. It is important during the early stages of 50S assembly. It makes multiple contacts with different domains of the 23S rRNA in the assembled 50S subunit and ribosome.</text>
</comment>
<dbReference type="SUPFAM" id="SSF54843">
    <property type="entry name" value="Ribosomal protein L22"/>
    <property type="match status" value="1"/>
</dbReference>
<evidence type="ECO:0000256" key="11">
    <source>
        <dbReference type="RuleBase" id="RU004005"/>
    </source>
</evidence>
<accession>A0A8J7GZE5</accession>
<keyword evidence="6 10" id="KW-0689">Ribosomal protein</keyword>
<organism evidence="14 15">
    <name type="scientific">Longispora fulva</name>
    <dbReference type="NCBI Taxonomy" id="619741"/>
    <lineage>
        <taxon>Bacteria</taxon>
        <taxon>Bacillati</taxon>
        <taxon>Actinomycetota</taxon>
        <taxon>Actinomycetes</taxon>
        <taxon>Micromonosporales</taxon>
        <taxon>Micromonosporaceae</taxon>
        <taxon>Longispora</taxon>
    </lineage>
</organism>
<keyword evidence="4 10" id="KW-0699">rRNA-binding</keyword>
<protein>
    <recommendedName>
        <fullName evidence="9 10">Large ribosomal subunit protein uL22</fullName>
    </recommendedName>
</protein>
<proteinExistence type="inferred from homology"/>
<dbReference type="GO" id="GO:0022625">
    <property type="term" value="C:cytosolic large ribosomal subunit"/>
    <property type="evidence" value="ECO:0007669"/>
    <property type="project" value="TreeGrafter"/>
</dbReference>